<gene>
    <name evidence="1" type="ORF">KFK09_014134</name>
</gene>
<accession>A0A8T3B934</accession>
<dbReference type="AlphaFoldDB" id="A0A8T3B934"/>
<dbReference type="GO" id="GO:0005739">
    <property type="term" value="C:mitochondrion"/>
    <property type="evidence" value="ECO:0007669"/>
    <property type="project" value="TreeGrafter"/>
</dbReference>
<organism evidence="1 2">
    <name type="scientific">Dendrobium nobile</name>
    <name type="common">Orchid</name>
    <dbReference type="NCBI Taxonomy" id="94219"/>
    <lineage>
        <taxon>Eukaryota</taxon>
        <taxon>Viridiplantae</taxon>
        <taxon>Streptophyta</taxon>
        <taxon>Embryophyta</taxon>
        <taxon>Tracheophyta</taxon>
        <taxon>Spermatophyta</taxon>
        <taxon>Magnoliopsida</taxon>
        <taxon>Liliopsida</taxon>
        <taxon>Asparagales</taxon>
        <taxon>Orchidaceae</taxon>
        <taxon>Epidendroideae</taxon>
        <taxon>Malaxideae</taxon>
        <taxon>Dendrobiinae</taxon>
        <taxon>Dendrobium</taxon>
    </lineage>
</organism>
<dbReference type="EMBL" id="JAGYWB010000010">
    <property type="protein sequence ID" value="KAI0508003.1"/>
    <property type="molecule type" value="Genomic_DNA"/>
</dbReference>
<reference evidence="1" key="1">
    <citation type="journal article" date="2022" name="Front. Genet.">
        <title>Chromosome-Scale Assembly of the Dendrobium nobile Genome Provides Insights Into the Molecular Mechanism of the Biosynthesis of the Medicinal Active Ingredient of Dendrobium.</title>
        <authorList>
            <person name="Xu Q."/>
            <person name="Niu S.-C."/>
            <person name="Li K.-L."/>
            <person name="Zheng P.-J."/>
            <person name="Zhang X.-J."/>
            <person name="Jia Y."/>
            <person name="Liu Y."/>
            <person name="Niu Y.-X."/>
            <person name="Yu L.-H."/>
            <person name="Chen D.-F."/>
            <person name="Zhang G.-Q."/>
        </authorList>
    </citation>
    <scope>NUCLEOTIDE SEQUENCE</scope>
    <source>
        <tissue evidence="1">Leaf</tissue>
    </source>
</reference>
<evidence type="ECO:0000313" key="2">
    <source>
        <dbReference type="Proteomes" id="UP000829196"/>
    </source>
</evidence>
<dbReference type="PANTHER" id="PTHR47801">
    <property type="entry name" value="OS05G0145600 PROTEIN"/>
    <property type="match status" value="1"/>
</dbReference>
<proteinExistence type="predicted"/>
<dbReference type="PANTHER" id="PTHR47801:SF1">
    <property type="entry name" value="OS05G0145600 PROTEIN"/>
    <property type="match status" value="1"/>
</dbReference>
<dbReference type="OrthoDB" id="185373at2759"/>
<dbReference type="Proteomes" id="UP000829196">
    <property type="component" value="Unassembled WGS sequence"/>
</dbReference>
<sequence length="110" mass="12467">MANDCAAAIIAGCGTGTTRFTYLSQQHPIAMDLLWVGRIARADKGNYVIVNYIWDMLQSRKVNASFPAMEPYYKGLMARPIAPDDPRILKVSRIYEDLSMRFGCRRNSNF</sequence>
<keyword evidence="2" id="KW-1185">Reference proteome</keyword>
<name>A0A8T3B934_DENNO</name>
<evidence type="ECO:0000313" key="1">
    <source>
        <dbReference type="EMBL" id="KAI0508003.1"/>
    </source>
</evidence>
<comment type="caution">
    <text evidence="1">The sequence shown here is derived from an EMBL/GenBank/DDBJ whole genome shotgun (WGS) entry which is preliminary data.</text>
</comment>
<protein>
    <submittedName>
        <fullName evidence="1">Uncharacterized protein</fullName>
    </submittedName>
</protein>